<name>A0ABS5GGI5_9BRAD</name>
<evidence type="ECO:0000313" key="1">
    <source>
        <dbReference type="EMBL" id="MBR1140417.1"/>
    </source>
</evidence>
<sequence>MATLLVSLAQAALLTFAGHAEPALDRGLRPPLELVRLVCDQYCTCWRTRYQERRPMLDYRDDQACLVRQYDRAYYNNYYRAGPAVGLGFERRYRVREFPFPY</sequence>
<keyword evidence="2" id="KW-1185">Reference proteome</keyword>
<proteinExistence type="predicted"/>
<evidence type="ECO:0000313" key="2">
    <source>
        <dbReference type="Proteomes" id="UP001314635"/>
    </source>
</evidence>
<dbReference type="Proteomes" id="UP001314635">
    <property type="component" value="Unassembled WGS sequence"/>
</dbReference>
<accession>A0ABS5GGI5</accession>
<dbReference type="RefSeq" id="WP_012041804.1">
    <property type="nucleotide sequence ID" value="NZ_JAFCLK010000040.1"/>
</dbReference>
<gene>
    <name evidence="1" type="ORF">JQ619_32140</name>
</gene>
<protein>
    <submittedName>
        <fullName evidence="1">Uncharacterized protein</fullName>
    </submittedName>
</protein>
<comment type="caution">
    <text evidence="1">The sequence shown here is derived from an EMBL/GenBank/DDBJ whole genome shotgun (WGS) entry which is preliminary data.</text>
</comment>
<organism evidence="1 2">
    <name type="scientific">Bradyrhizobium denitrificans</name>
    <dbReference type="NCBI Taxonomy" id="2734912"/>
    <lineage>
        <taxon>Bacteria</taxon>
        <taxon>Pseudomonadati</taxon>
        <taxon>Pseudomonadota</taxon>
        <taxon>Alphaproteobacteria</taxon>
        <taxon>Hyphomicrobiales</taxon>
        <taxon>Nitrobacteraceae</taxon>
        <taxon>Bradyrhizobium</taxon>
    </lineage>
</organism>
<dbReference type="EMBL" id="JAFCLK010000040">
    <property type="protein sequence ID" value="MBR1140417.1"/>
    <property type="molecule type" value="Genomic_DNA"/>
</dbReference>
<reference evidence="2" key="1">
    <citation type="journal article" date="2021" name="ISME J.">
        <title>Evolutionary origin and ecological implication of a unique nif island in free-living Bradyrhizobium lineages.</title>
        <authorList>
            <person name="Tao J."/>
        </authorList>
    </citation>
    <scope>NUCLEOTIDE SEQUENCE [LARGE SCALE GENOMIC DNA]</scope>
    <source>
        <strain evidence="2">SZCCT0094</strain>
    </source>
</reference>